<keyword evidence="1" id="KW-0805">Transcription regulation</keyword>
<evidence type="ECO:0000256" key="1">
    <source>
        <dbReference type="ARBA" id="ARBA00023015"/>
    </source>
</evidence>
<dbReference type="GO" id="GO:0006355">
    <property type="term" value="P:regulation of DNA-templated transcription"/>
    <property type="evidence" value="ECO:0007669"/>
    <property type="project" value="InterPro"/>
</dbReference>
<dbReference type="Gene3D" id="2.170.150.80">
    <property type="entry name" value="NAC domain"/>
    <property type="match status" value="1"/>
</dbReference>
<proteinExistence type="evidence at transcript level"/>
<name>A0AA50AFM0_RHEPA</name>
<dbReference type="AlphaFoldDB" id="A0AA50AFM0"/>
<dbReference type="InterPro" id="IPR003441">
    <property type="entry name" value="NAC-dom"/>
</dbReference>
<organism evidence="6">
    <name type="scientific">Rheum palmatum</name>
    <name type="common">Chinese rhubarb</name>
    <dbReference type="NCBI Taxonomy" id="137221"/>
    <lineage>
        <taxon>Eukaryota</taxon>
        <taxon>Viridiplantae</taxon>
        <taxon>Streptophyta</taxon>
        <taxon>Embryophyta</taxon>
        <taxon>Tracheophyta</taxon>
        <taxon>Spermatophyta</taxon>
        <taxon>Magnoliopsida</taxon>
        <taxon>eudicotyledons</taxon>
        <taxon>Gunneridae</taxon>
        <taxon>Pentapetalae</taxon>
        <taxon>Caryophyllales</taxon>
        <taxon>Polygonaceae</taxon>
        <taxon>Polygonoideae</taxon>
        <taxon>Rumiceae</taxon>
        <taxon>Rheum</taxon>
    </lineage>
</organism>
<accession>A0AA50AFM0</accession>
<reference evidence="6" key="1">
    <citation type="submission" date="2023-04" db="EMBL/GenBank/DDBJ databases">
        <title>Identification and analysis of NAC gene family in Rheum palmatum L. based on full-length transcriptome sequencing.</title>
        <authorList>
            <person name="Hao G.X."/>
            <person name="Zhang G."/>
            <person name="Li Y.M."/>
        </authorList>
    </citation>
    <scope>NUCLEOTIDE SEQUENCE</scope>
</reference>
<dbReference type="Pfam" id="PF02365">
    <property type="entry name" value="NAM"/>
    <property type="match status" value="1"/>
</dbReference>
<dbReference type="InterPro" id="IPR036093">
    <property type="entry name" value="NAC_dom_sf"/>
</dbReference>
<evidence type="ECO:0000259" key="5">
    <source>
        <dbReference type="PROSITE" id="PS51005"/>
    </source>
</evidence>
<keyword evidence="3" id="KW-0804">Transcription</keyword>
<evidence type="ECO:0000256" key="4">
    <source>
        <dbReference type="ARBA" id="ARBA00023242"/>
    </source>
</evidence>
<gene>
    <name evidence="6" type="primary">NAC7</name>
</gene>
<dbReference type="SUPFAM" id="SSF101941">
    <property type="entry name" value="NAC domain"/>
    <property type="match status" value="1"/>
</dbReference>
<dbReference type="PANTHER" id="PTHR31744">
    <property type="entry name" value="PROTEIN CUP-SHAPED COTYLEDON 2-RELATED"/>
    <property type="match status" value="1"/>
</dbReference>
<feature type="domain" description="NAC" evidence="5">
    <location>
        <begin position="10"/>
        <end position="159"/>
    </location>
</feature>
<dbReference type="PROSITE" id="PS51005">
    <property type="entry name" value="NAC"/>
    <property type="match status" value="1"/>
</dbReference>
<evidence type="ECO:0000313" key="6">
    <source>
        <dbReference type="EMBL" id="WLO57466.1"/>
    </source>
</evidence>
<dbReference type="EMBL" id="OQ884991">
    <property type="protein sequence ID" value="WLO57466.1"/>
    <property type="molecule type" value="mRNA"/>
</dbReference>
<protein>
    <submittedName>
        <fullName evidence="6">NAC transcription factor 7</fullName>
    </submittedName>
</protein>
<keyword evidence="2" id="KW-0238">DNA-binding</keyword>
<dbReference type="PANTHER" id="PTHR31744:SF232">
    <property type="entry name" value="TRANSCRIPTION FACTOR NAM FAMILY"/>
    <property type="match status" value="1"/>
</dbReference>
<keyword evidence="4" id="KW-0539">Nucleus</keyword>
<sequence>MELCPANGRLQPGFRFHPTNEELVMYYLKRKVLGKCLKPEIITEVDVYQFHPKDLQELSFLKKDLNWYFFCPRGKKYGCGERTNRATHSGYWKATGVDRVVLYKERPVGKIKTLVYHEGKPPKGKRTDWVMHEYKLEDKKLADEGVFQGSYVLCKIYEKSGWGPKNSEQYGAPFIEEEWEDDNDILNNAQVVHIDNHNHSNSGMTNSGVSNVLVNACATSTSEQVYSGAVSVVSAVDQAPTPMPNAAANVASSSKDPIPYYDYAADQVLTPVSVAGNLVLCSDGYFPNYNDPMVVRASTPMPKASDIASTLTGPVPLDDDEIDRMLDRFVADDYAEVFGSLGNLDHLTALGRTCAWINTDEGGLNLTDLDAPL</sequence>
<evidence type="ECO:0000256" key="3">
    <source>
        <dbReference type="ARBA" id="ARBA00023163"/>
    </source>
</evidence>
<dbReference type="GO" id="GO:0003677">
    <property type="term" value="F:DNA binding"/>
    <property type="evidence" value="ECO:0007669"/>
    <property type="project" value="UniProtKB-KW"/>
</dbReference>
<evidence type="ECO:0000256" key="2">
    <source>
        <dbReference type="ARBA" id="ARBA00023125"/>
    </source>
</evidence>